<evidence type="ECO:0000313" key="2">
    <source>
        <dbReference type="EMBL" id="EER20205.1"/>
    </source>
</evidence>
<reference evidence="2 3" key="1">
    <citation type="submission" date="2008-07" db="EMBL/GenBank/DDBJ databases">
        <authorList>
            <person name="El-Sayed N."/>
            <person name="Caler E."/>
            <person name="Inman J."/>
            <person name="Amedeo P."/>
            <person name="Hass B."/>
            <person name="Wortman J."/>
        </authorList>
    </citation>
    <scope>NUCLEOTIDE SEQUENCE [LARGE SCALE GENOMIC DNA]</scope>
    <source>
        <strain evidence="3">ATCC 50983 / TXsc</strain>
    </source>
</reference>
<dbReference type="AlphaFoldDB" id="C5K5P8"/>
<dbReference type="GeneID" id="9053723"/>
<name>C5K5P8_PERM5</name>
<dbReference type="RefSeq" id="XP_002788409.1">
    <property type="nucleotide sequence ID" value="XM_002788363.1"/>
</dbReference>
<dbReference type="EMBL" id="GG670703">
    <property type="protein sequence ID" value="EER20205.1"/>
    <property type="molecule type" value="Genomic_DNA"/>
</dbReference>
<evidence type="ECO:0000256" key="1">
    <source>
        <dbReference type="SAM" id="MobiDB-lite"/>
    </source>
</evidence>
<sequence>MPLAAMIDTEVELSGLSRNLPDTKPRTSKCRQRVLIVEDDDKLEMGPVCCLPLVDGGHHDGASGEKSESGKLNSTSTESSRSVPVRSRKDTPPQGHRLHRRGRFVKIEIITDDEDITTDPGNEEKQK</sequence>
<proteinExistence type="predicted"/>
<accession>C5K5P8</accession>
<dbReference type="InParanoid" id="C5K5P8"/>
<organism evidence="3">
    <name type="scientific">Perkinsus marinus (strain ATCC 50983 / TXsc)</name>
    <dbReference type="NCBI Taxonomy" id="423536"/>
    <lineage>
        <taxon>Eukaryota</taxon>
        <taxon>Sar</taxon>
        <taxon>Alveolata</taxon>
        <taxon>Perkinsozoa</taxon>
        <taxon>Perkinsea</taxon>
        <taxon>Perkinsida</taxon>
        <taxon>Perkinsidae</taxon>
        <taxon>Perkinsus</taxon>
    </lineage>
</organism>
<protein>
    <submittedName>
        <fullName evidence="2">Uncharacterized protein</fullName>
    </submittedName>
</protein>
<feature type="compositionally biased region" description="Basic and acidic residues" evidence="1">
    <location>
        <begin position="56"/>
        <end position="69"/>
    </location>
</feature>
<dbReference type="Proteomes" id="UP000007800">
    <property type="component" value="Unassembled WGS sequence"/>
</dbReference>
<evidence type="ECO:0000313" key="3">
    <source>
        <dbReference type="Proteomes" id="UP000007800"/>
    </source>
</evidence>
<feature type="compositionally biased region" description="Polar residues" evidence="1">
    <location>
        <begin position="70"/>
        <end position="82"/>
    </location>
</feature>
<gene>
    <name evidence="2" type="ORF">Pmar_PMAR015204</name>
</gene>
<keyword evidence="3" id="KW-1185">Reference proteome</keyword>
<feature type="region of interest" description="Disordered" evidence="1">
    <location>
        <begin position="52"/>
        <end position="127"/>
    </location>
</feature>